<dbReference type="InterPro" id="IPR009057">
    <property type="entry name" value="Homeodomain-like_sf"/>
</dbReference>
<dbReference type="EMBL" id="JACEZU010000013">
    <property type="protein sequence ID" value="MBA5689886.1"/>
    <property type="molecule type" value="Genomic_DNA"/>
</dbReference>
<dbReference type="InterPro" id="IPR018060">
    <property type="entry name" value="HTH_AraC"/>
</dbReference>
<organism evidence="5 6">
    <name type="scientific">Rugamonas apoptosis</name>
    <dbReference type="NCBI Taxonomy" id="2758570"/>
    <lineage>
        <taxon>Bacteria</taxon>
        <taxon>Pseudomonadati</taxon>
        <taxon>Pseudomonadota</taxon>
        <taxon>Betaproteobacteria</taxon>
        <taxon>Burkholderiales</taxon>
        <taxon>Oxalobacteraceae</taxon>
        <taxon>Telluria group</taxon>
        <taxon>Rugamonas</taxon>
    </lineage>
</organism>
<comment type="caution">
    <text evidence="5">The sequence shown here is derived from an EMBL/GenBank/DDBJ whole genome shotgun (WGS) entry which is preliminary data.</text>
</comment>
<dbReference type="Proteomes" id="UP000573499">
    <property type="component" value="Unassembled WGS sequence"/>
</dbReference>
<dbReference type="InterPro" id="IPR032687">
    <property type="entry name" value="AraC-type_N"/>
</dbReference>
<keyword evidence="3" id="KW-0804">Transcription</keyword>
<keyword evidence="6" id="KW-1185">Reference proteome</keyword>
<dbReference type="SUPFAM" id="SSF46689">
    <property type="entry name" value="Homeodomain-like"/>
    <property type="match status" value="1"/>
</dbReference>
<keyword evidence="2" id="KW-0238">DNA-binding</keyword>
<evidence type="ECO:0000256" key="3">
    <source>
        <dbReference type="ARBA" id="ARBA00023163"/>
    </source>
</evidence>
<evidence type="ECO:0000313" key="5">
    <source>
        <dbReference type="EMBL" id="MBA5689886.1"/>
    </source>
</evidence>
<name>A0A7W2FDW6_9BURK</name>
<keyword evidence="1" id="KW-0805">Transcription regulation</keyword>
<evidence type="ECO:0000256" key="2">
    <source>
        <dbReference type="ARBA" id="ARBA00023125"/>
    </source>
</evidence>
<accession>A0A7W2FDW6</accession>
<dbReference type="PANTHER" id="PTHR47894">
    <property type="entry name" value="HTH-TYPE TRANSCRIPTIONAL REGULATOR GADX"/>
    <property type="match status" value="1"/>
</dbReference>
<dbReference type="Gene3D" id="1.10.10.60">
    <property type="entry name" value="Homeodomain-like"/>
    <property type="match status" value="1"/>
</dbReference>
<dbReference type="Pfam" id="PF12625">
    <property type="entry name" value="Arabinose_bd"/>
    <property type="match status" value="1"/>
</dbReference>
<gene>
    <name evidence="5" type="ORF">H3H39_22815</name>
</gene>
<dbReference type="Pfam" id="PF12833">
    <property type="entry name" value="HTH_18"/>
    <property type="match status" value="1"/>
</dbReference>
<dbReference type="GO" id="GO:0000976">
    <property type="term" value="F:transcription cis-regulatory region binding"/>
    <property type="evidence" value="ECO:0007669"/>
    <property type="project" value="TreeGrafter"/>
</dbReference>
<dbReference type="AlphaFoldDB" id="A0A7W2FDW6"/>
<protein>
    <submittedName>
        <fullName evidence="5">AraC family transcriptional regulator</fullName>
    </submittedName>
</protein>
<sequence length="341" mass="36819">MAHIAHVRVTYLRQIADQAVELGVDLAAWLAVSGIREADLVDANALIPTKKFGELVAAAIARSGESGFGVLAGCRLIPGSHGIVGMAAGASANIREAMQIVERFVSLRTGAVDIGTRVTNGVLEVFFEPASDMGAASNAVTEIAMVAVKNIADDLVPHGSACSKVSFTFAEPRHAALARDIFGCNVQYGQKWSGLSFPLSAADEGAPKHDALVLAEAVRICTDEFNKMRNNWSMAAKLEEVILERSPSFPPLTVCARLLGITPRTLHRRLVDEGVSYREVAESVKHRMALELLRRKSPVKEVAYMLGYTDMANFRRAFKRWEGVAPSGWSGLNAKRTMATD</sequence>
<dbReference type="GO" id="GO:0005829">
    <property type="term" value="C:cytosol"/>
    <property type="evidence" value="ECO:0007669"/>
    <property type="project" value="TreeGrafter"/>
</dbReference>
<reference evidence="5 6" key="1">
    <citation type="submission" date="2020-07" db="EMBL/GenBank/DDBJ databases">
        <title>Novel species isolated from subtropical streams in China.</title>
        <authorList>
            <person name="Lu H."/>
        </authorList>
    </citation>
    <scope>NUCLEOTIDE SEQUENCE [LARGE SCALE GENOMIC DNA]</scope>
    <source>
        <strain evidence="5 6">LX47W</strain>
    </source>
</reference>
<proteinExistence type="predicted"/>
<evidence type="ECO:0000256" key="1">
    <source>
        <dbReference type="ARBA" id="ARBA00023015"/>
    </source>
</evidence>
<evidence type="ECO:0000259" key="4">
    <source>
        <dbReference type="PROSITE" id="PS01124"/>
    </source>
</evidence>
<dbReference type="PROSITE" id="PS01124">
    <property type="entry name" value="HTH_ARAC_FAMILY_2"/>
    <property type="match status" value="1"/>
</dbReference>
<evidence type="ECO:0000313" key="6">
    <source>
        <dbReference type="Proteomes" id="UP000573499"/>
    </source>
</evidence>
<dbReference type="SMART" id="SM00342">
    <property type="entry name" value="HTH_ARAC"/>
    <property type="match status" value="1"/>
</dbReference>
<dbReference type="PANTHER" id="PTHR47894:SF1">
    <property type="entry name" value="HTH-TYPE TRANSCRIPTIONAL REGULATOR VQSM"/>
    <property type="match status" value="1"/>
</dbReference>
<feature type="domain" description="HTH araC/xylS-type" evidence="4">
    <location>
        <begin position="236"/>
        <end position="332"/>
    </location>
</feature>
<dbReference type="GO" id="GO:0003700">
    <property type="term" value="F:DNA-binding transcription factor activity"/>
    <property type="evidence" value="ECO:0007669"/>
    <property type="project" value="InterPro"/>
</dbReference>